<comment type="similarity">
    <text evidence="3">Belongs to the ABC-4 integral membrane protein family. FtsX subfamily.</text>
</comment>
<evidence type="ECO:0000256" key="5">
    <source>
        <dbReference type="ARBA" id="ARBA00022475"/>
    </source>
</evidence>
<dbReference type="Pfam" id="PF18075">
    <property type="entry name" value="FtsX_ECD"/>
    <property type="match status" value="1"/>
</dbReference>
<keyword evidence="10" id="KW-0131">Cell cycle</keyword>
<organism evidence="14">
    <name type="scientific">bioreactor metagenome</name>
    <dbReference type="NCBI Taxonomy" id="1076179"/>
    <lineage>
        <taxon>unclassified sequences</taxon>
        <taxon>metagenomes</taxon>
        <taxon>ecological metagenomes</taxon>
    </lineage>
</organism>
<comment type="caution">
    <text evidence="14">The sequence shown here is derived from an EMBL/GenBank/DDBJ whole genome shotgun (WGS) entry which is preliminary data.</text>
</comment>
<gene>
    <name evidence="14" type="primary">ftsX_24</name>
    <name evidence="14" type="ORF">SDC9_107148</name>
</gene>
<evidence type="ECO:0000256" key="10">
    <source>
        <dbReference type="ARBA" id="ARBA00023306"/>
    </source>
</evidence>
<keyword evidence="6 14" id="KW-0132">Cell division</keyword>
<keyword evidence="7 11" id="KW-0812">Transmembrane</keyword>
<reference evidence="14" key="1">
    <citation type="submission" date="2019-08" db="EMBL/GenBank/DDBJ databases">
        <authorList>
            <person name="Kucharzyk K."/>
            <person name="Murdoch R.W."/>
            <person name="Higgins S."/>
            <person name="Loffler F."/>
        </authorList>
    </citation>
    <scope>NUCLEOTIDE SEQUENCE</scope>
</reference>
<evidence type="ECO:0000259" key="12">
    <source>
        <dbReference type="Pfam" id="PF02687"/>
    </source>
</evidence>
<evidence type="ECO:0000256" key="11">
    <source>
        <dbReference type="SAM" id="Phobius"/>
    </source>
</evidence>
<dbReference type="InterPro" id="IPR040690">
    <property type="entry name" value="FtsX_ECD"/>
</dbReference>
<dbReference type="Pfam" id="PF02687">
    <property type="entry name" value="FtsX"/>
    <property type="match status" value="1"/>
</dbReference>
<evidence type="ECO:0000256" key="1">
    <source>
        <dbReference type="ARBA" id="ARBA00003552"/>
    </source>
</evidence>
<protein>
    <recommendedName>
        <fullName evidence="4">Cell division protein FtsX</fullName>
    </recommendedName>
</protein>
<name>A0A645B4G2_9ZZZZ</name>
<feature type="transmembrane region" description="Helical" evidence="11">
    <location>
        <begin position="20"/>
        <end position="40"/>
    </location>
</feature>
<dbReference type="InterPro" id="IPR004513">
    <property type="entry name" value="FtsX"/>
</dbReference>
<dbReference type="PANTHER" id="PTHR47755:SF1">
    <property type="entry name" value="CELL DIVISION PROTEIN FTSX"/>
    <property type="match status" value="1"/>
</dbReference>
<dbReference type="GO" id="GO:0005886">
    <property type="term" value="C:plasma membrane"/>
    <property type="evidence" value="ECO:0007669"/>
    <property type="project" value="UniProtKB-SubCell"/>
</dbReference>
<evidence type="ECO:0000256" key="7">
    <source>
        <dbReference type="ARBA" id="ARBA00022692"/>
    </source>
</evidence>
<dbReference type="PANTHER" id="PTHR47755">
    <property type="entry name" value="CELL DIVISION PROTEIN FTSX"/>
    <property type="match status" value="1"/>
</dbReference>
<keyword evidence="9 11" id="KW-0472">Membrane</keyword>
<evidence type="ECO:0000313" key="14">
    <source>
        <dbReference type="EMBL" id="MPM60297.1"/>
    </source>
</evidence>
<evidence type="ECO:0000256" key="6">
    <source>
        <dbReference type="ARBA" id="ARBA00022618"/>
    </source>
</evidence>
<sequence length="304" mass="33965">MRHTFRETWSGLKRNASMTVAVIVTMTVSLTLFGLSVMTFQEVDRVKGRWYDKIEISVFLCTKDSAGTSQSGNCEPGQDTTDVQRDYIRTRLEQNPDVLEVFYESKEDAYQDYRNTYADSPLLDSLTIEQMQDSFRVKLVDPQNYQGVVAEASSLPGVQNVLDLHEVLDPIFSVLNGLKWGTMGMAVLLLAAAMLQIGNTIRMSAFTRRREIGIMRLVGASNIYIMLPFVLEALFAGVVSTILSAAALLGSYEFLIERNAKVSIQALPWITWTDAWMAVGLVAVVAVVLSIVPTLITTRRYLRV</sequence>
<evidence type="ECO:0000256" key="3">
    <source>
        <dbReference type="ARBA" id="ARBA00007379"/>
    </source>
</evidence>
<dbReference type="AlphaFoldDB" id="A0A645B4G2"/>
<comment type="function">
    <text evidence="1">Part of the ABC transporter FtsEX involved in cellular division.</text>
</comment>
<comment type="subcellular location">
    <subcellularLocation>
        <location evidence="2">Cell membrane</location>
        <topology evidence="2">Multi-pass membrane protein</topology>
    </subcellularLocation>
</comment>
<dbReference type="Gene3D" id="3.30.70.3040">
    <property type="match status" value="1"/>
</dbReference>
<feature type="transmembrane region" description="Helical" evidence="11">
    <location>
        <begin position="180"/>
        <end position="201"/>
    </location>
</feature>
<proteinExistence type="inferred from homology"/>
<keyword evidence="5" id="KW-1003">Cell membrane</keyword>
<feature type="domain" description="FtsX extracellular" evidence="13">
    <location>
        <begin position="54"/>
        <end position="161"/>
    </location>
</feature>
<evidence type="ECO:0000256" key="8">
    <source>
        <dbReference type="ARBA" id="ARBA00022989"/>
    </source>
</evidence>
<feature type="transmembrane region" description="Helical" evidence="11">
    <location>
        <begin position="275"/>
        <end position="296"/>
    </location>
</feature>
<evidence type="ECO:0000256" key="2">
    <source>
        <dbReference type="ARBA" id="ARBA00004651"/>
    </source>
</evidence>
<keyword evidence="8 11" id="KW-1133">Transmembrane helix</keyword>
<dbReference type="InterPro" id="IPR047929">
    <property type="entry name" value="FtsX_actino"/>
</dbReference>
<dbReference type="PIRSF" id="PIRSF003097">
    <property type="entry name" value="FtsX"/>
    <property type="match status" value="1"/>
</dbReference>
<dbReference type="InterPro" id="IPR003838">
    <property type="entry name" value="ABC3_permease_C"/>
</dbReference>
<evidence type="ECO:0000256" key="9">
    <source>
        <dbReference type="ARBA" id="ARBA00023136"/>
    </source>
</evidence>
<dbReference type="GO" id="GO:0051301">
    <property type="term" value="P:cell division"/>
    <property type="evidence" value="ECO:0007669"/>
    <property type="project" value="UniProtKB-KW"/>
</dbReference>
<feature type="domain" description="ABC3 transporter permease C-terminal" evidence="12">
    <location>
        <begin position="185"/>
        <end position="299"/>
    </location>
</feature>
<evidence type="ECO:0000256" key="4">
    <source>
        <dbReference type="ARBA" id="ARBA00021907"/>
    </source>
</evidence>
<evidence type="ECO:0000259" key="13">
    <source>
        <dbReference type="Pfam" id="PF18075"/>
    </source>
</evidence>
<dbReference type="EMBL" id="VSSQ01017726">
    <property type="protein sequence ID" value="MPM60297.1"/>
    <property type="molecule type" value="Genomic_DNA"/>
</dbReference>
<dbReference type="NCBIfam" id="NF038346">
    <property type="entry name" value="FtsX_actino"/>
    <property type="match status" value="1"/>
</dbReference>
<accession>A0A645B4G2</accession>
<feature type="transmembrane region" description="Helical" evidence="11">
    <location>
        <begin position="222"/>
        <end position="255"/>
    </location>
</feature>